<dbReference type="Proteomes" id="UP001313132">
    <property type="component" value="Unassembled WGS sequence"/>
</dbReference>
<proteinExistence type="predicted"/>
<reference evidence="1 2" key="1">
    <citation type="submission" date="2024-03" db="EMBL/GenBank/DDBJ databases">
        <title>Analysis of soft rot Pectobacteriaceae population diversity in US potato growing regions between 2016 and 2022.</title>
        <authorList>
            <person name="Ma X."/>
            <person name="Zhang X."/>
            <person name="Stodghill P."/>
            <person name="Rioux R."/>
            <person name="Babler B."/>
            <person name="Shrestha S."/>
            <person name="Babler B."/>
            <person name="Rivedal H."/>
            <person name="Frost K."/>
            <person name="Hao J."/>
            <person name="Secor G."/>
            <person name="Swingle B."/>
        </authorList>
    </citation>
    <scope>NUCLEOTIDE SEQUENCE [LARGE SCALE GENOMIC DNA]</scope>
    <source>
        <strain evidence="1 2">UMSS2</strain>
    </source>
</reference>
<sequence length="163" mass="18266">IKSNGIFKDTSLSMKNNSSNDDAVQSLDFYKQAIRLSALASVLPAGSLGRLFFDSATKRKNVLITLKSRKVYVGRVKTISEPNEIDSPSQEISIIPLMSGYREKDTLRIFFINDYDGLDSVDTGIVIPTTEICHASWFNMDIHKEVDNNREKKAIENSNLTNC</sequence>
<dbReference type="EMBL" id="JBBBON010000042">
    <property type="protein sequence ID" value="MEI7105212.1"/>
    <property type="molecule type" value="Genomic_DNA"/>
</dbReference>
<name>A0ABU8K4L1_9GAMM</name>
<keyword evidence="2" id="KW-1185">Reference proteome</keyword>
<dbReference type="RefSeq" id="WP_336880513.1">
    <property type="nucleotide sequence ID" value="NZ_JBBBON010000042.1"/>
</dbReference>
<comment type="caution">
    <text evidence="1">The sequence shown here is derived from an EMBL/GenBank/DDBJ whole genome shotgun (WGS) entry which is preliminary data.</text>
</comment>
<accession>A0ABU8K4L1</accession>
<feature type="non-terminal residue" evidence="1">
    <location>
        <position position="1"/>
    </location>
</feature>
<evidence type="ECO:0000313" key="2">
    <source>
        <dbReference type="Proteomes" id="UP001313132"/>
    </source>
</evidence>
<protein>
    <submittedName>
        <fullName evidence="1">Uncharacterized protein</fullName>
    </submittedName>
</protein>
<evidence type="ECO:0000313" key="1">
    <source>
        <dbReference type="EMBL" id="MEI7105212.1"/>
    </source>
</evidence>
<gene>
    <name evidence="1" type="ORF">WCT63_22590</name>
</gene>
<organism evidence="1 2">
    <name type="scientific">Pectobacterium versatile</name>
    <dbReference type="NCBI Taxonomy" id="2488639"/>
    <lineage>
        <taxon>Bacteria</taxon>
        <taxon>Pseudomonadati</taxon>
        <taxon>Pseudomonadota</taxon>
        <taxon>Gammaproteobacteria</taxon>
        <taxon>Enterobacterales</taxon>
        <taxon>Pectobacteriaceae</taxon>
        <taxon>Pectobacterium</taxon>
    </lineage>
</organism>